<dbReference type="AlphaFoldDB" id="A0A6A6XHH4"/>
<feature type="domain" description="NAD(P)-binding" evidence="4">
    <location>
        <begin position="12"/>
        <end position="149"/>
    </location>
</feature>
<dbReference type="PANTHER" id="PTHR47706:SF10">
    <property type="entry name" value="NMRA-LIKE DOMAIN-CONTAINING PROTEIN"/>
    <property type="match status" value="1"/>
</dbReference>
<dbReference type="InterPro" id="IPR036291">
    <property type="entry name" value="NAD(P)-bd_dom_sf"/>
</dbReference>
<gene>
    <name evidence="5" type="ORF">K505DRAFT_323757</name>
</gene>
<dbReference type="Gene3D" id="3.40.50.720">
    <property type="entry name" value="NAD(P)-binding Rossmann-like Domain"/>
    <property type="match status" value="1"/>
</dbReference>
<proteinExistence type="inferred from homology"/>
<dbReference type="GO" id="GO:0016491">
    <property type="term" value="F:oxidoreductase activity"/>
    <property type="evidence" value="ECO:0007669"/>
    <property type="project" value="UniProtKB-KW"/>
</dbReference>
<dbReference type="Pfam" id="PF13460">
    <property type="entry name" value="NAD_binding_10"/>
    <property type="match status" value="1"/>
</dbReference>
<keyword evidence="2" id="KW-0521">NADP</keyword>
<keyword evidence="6" id="KW-1185">Reference proteome</keyword>
<dbReference type="SUPFAM" id="SSF51735">
    <property type="entry name" value="NAD(P)-binding Rossmann-fold domains"/>
    <property type="match status" value="1"/>
</dbReference>
<comment type="similarity">
    <text evidence="1">Belongs to the NmrA-type oxidoreductase family. Isoflavone reductase subfamily.</text>
</comment>
<dbReference type="EMBL" id="MU001846">
    <property type="protein sequence ID" value="KAF2795841.1"/>
    <property type="molecule type" value="Genomic_DNA"/>
</dbReference>
<evidence type="ECO:0000256" key="1">
    <source>
        <dbReference type="ARBA" id="ARBA00005725"/>
    </source>
</evidence>
<organism evidence="5 6">
    <name type="scientific">Melanomma pulvis-pyrius CBS 109.77</name>
    <dbReference type="NCBI Taxonomy" id="1314802"/>
    <lineage>
        <taxon>Eukaryota</taxon>
        <taxon>Fungi</taxon>
        <taxon>Dikarya</taxon>
        <taxon>Ascomycota</taxon>
        <taxon>Pezizomycotina</taxon>
        <taxon>Dothideomycetes</taxon>
        <taxon>Pleosporomycetidae</taxon>
        <taxon>Pleosporales</taxon>
        <taxon>Melanommataceae</taxon>
        <taxon>Melanomma</taxon>
    </lineage>
</organism>
<evidence type="ECO:0000256" key="3">
    <source>
        <dbReference type="ARBA" id="ARBA00023002"/>
    </source>
</evidence>
<reference evidence="5" key="1">
    <citation type="journal article" date="2020" name="Stud. Mycol.">
        <title>101 Dothideomycetes genomes: a test case for predicting lifestyles and emergence of pathogens.</title>
        <authorList>
            <person name="Haridas S."/>
            <person name="Albert R."/>
            <person name="Binder M."/>
            <person name="Bloem J."/>
            <person name="Labutti K."/>
            <person name="Salamov A."/>
            <person name="Andreopoulos B."/>
            <person name="Baker S."/>
            <person name="Barry K."/>
            <person name="Bills G."/>
            <person name="Bluhm B."/>
            <person name="Cannon C."/>
            <person name="Castanera R."/>
            <person name="Culley D."/>
            <person name="Daum C."/>
            <person name="Ezra D."/>
            <person name="Gonzalez J."/>
            <person name="Henrissat B."/>
            <person name="Kuo A."/>
            <person name="Liang C."/>
            <person name="Lipzen A."/>
            <person name="Lutzoni F."/>
            <person name="Magnuson J."/>
            <person name="Mondo S."/>
            <person name="Nolan M."/>
            <person name="Ohm R."/>
            <person name="Pangilinan J."/>
            <person name="Park H.-J."/>
            <person name="Ramirez L."/>
            <person name="Alfaro M."/>
            <person name="Sun H."/>
            <person name="Tritt A."/>
            <person name="Yoshinaga Y."/>
            <person name="Zwiers L.-H."/>
            <person name="Turgeon B."/>
            <person name="Goodwin S."/>
            <person name="Spatafora J."/>
            <person name="Crous P."/>
            <person name="Grigoriev I."/>
        </authorList>
    </citation>
    <scope>NUCLEOTIDE SEQUENCE</scope>
    <source>
        <strain evidence="5">CBS 109.77</strain>
    </source>
</reference>
<evidence type="ECO:0000313" key="5">
    <source>
        <dbReference type="EMBL" id="KAF2795841.1"/>
    </source>
</evidence>
<name>A0A6A6XHH4_9PLEO</name>
<protein>
    <submittedName>
        <fullName evidence="5">NAD(P)-binding protein</fullName>
    </submittedName>
</protein>
<dbReference type="InterPro" id="IPR016040">
    <property type="entry name" value="NAD(P)-bd_dom"/>
</dbReference>
<dbReference type="InterPro" id="IPR051609">
    <property type="entry name" value="NmrA/Isoflavone_reductase-like"/>
</dbReference>
<accession>A0A6A6XHH4</accession>
<evidence type="ECO:0000313" key="6">
    <source>
        <dbReference type="Proteomes" id="UP000799757"/>
    </source>
</evidence>
<evidence type="ECO:0000259" key="4">
    <source>
        <dbReference type="Pfam" id="PF13460"/>
    </source>
</evidence>
<dbReference type="PANTHER" id="PTHR47706">
    <property type="entry name" value="NMRA-LIKE FAMILY PROTEIN"/>
    <property type="match status" value="1"/>
</dbReference>
<sequence length="324" mass="34860">MELKNIAILGPRGNVGSALIAELLKDGPRFNITAVTRPTSPYTPPPQTSITHKTVDYASLDSLTAAFTGQDAVVNCITGGATQYEPTRLVIDAAVAAGVKLYFANEFVGHVTSEQYRRMPEQAVGAKVRIRGELEVLGREGGMKWTSLNGGPFFDMWLMKGPAGIDIRNKRARIYGTGLNPLCWTPLPTIALAAANMLRNPDAIANRPIYINTVPNLTQSGLLSAVESVLGAKFAVDYIDIAKINANARIAVERGEVAKGMKGLAISNQFYEGDCGNDFRALVENERVGVEVQSVEDAVARAVADWGVENEVVESFFGIEACEV</sequence>
<dbReference type="Proteomes" id="UP000799757">
    <property type="component" value="Unassembled WGS sequence"/>
</dbReference>
<keyword evidence="3" id="KW-0560">Oxidoreductase</keyword>
<evidence type="ECO:0000256" key="2">
    <source>
        <dbReference type="ARBA" id="ARBA00022857"/>
    </source>
</evidence>
<dbReference type="OrthoDB" id="419598at2759"/>